<evidence type="ECO:0000313" key="2">
    <source>
        <dbReference type="EMBL" id="AOY82293.2"/>
    </source>
</evidence>
<feature type="domain" description="DUF6745" evidence="1">
    <location>
        <begin position="239"/>
        <end position="412"/>
    </location>
</feature>
<reference evidence="2" key="1">
    <citation type="journal article" date="2017" name="Proc. Natl. Acad. Sci. U.S.A.">
        <title>Comparative genomics uncovers the prolific and distinctive metabolic potential of the cyanobacterial genus Moorea.</title>
        <authorList>
            <person name="Leao T."/>
            <person name="Castelao G."/>
            <person name="Korobeynikov A."/>
            <person name="Monroe E.A."/>
            <person name="Podell S."/>
            <person name="Glukhov E."/>
            <person name="Allen E.E."/>
            <person name="Gerwick W.H."/>
            <person name="Gerwick L."/>
        </authorList>
    </citation>
    <scope>NUCLEOTIDE SEQUENCE</scope>
    <source>
        <strain evidence="2">JHB</strain>
    </source>
</reference>
<gene>
    <name evidence="2" type="ORF">BJP36_22685</name>
</gene>
<protein>
    <recommendedName>
        <fullName evidence="1">DUF6745 domain-containing protein</fullName>
    </recommendedName>
</protein>
<sequence>MKTLPHLLHSALSTQHSALSTIVKSGLNGNIKHRYGDMWQPNIKHLTPEQETLIPIYQEKWHNLSLLTGAIDRHEATVAINAAYTAIGKPVPDIVFCDSPYGFFKIILNQLQQNIDSQLKSQLQPRLESQLISQLRQHLNTQLGKELQQELLYQLGQKLNIKRISRQLEEKLWQPLDTSMGTQLHRQLQNQLLYELDTSTVSQQRIRLGLQVLEQLGTELRLFMSPLYWSIYSSRFDFYISVLNCPHHQTTWQIFQSLVKHCSWMFPFENICFVCDRPTKLSFDTQHRLHREGQPAMEFADGFSLYSYHGVTIPEKYGTVNPNQWQAEWLLEEPNAELRRVLIEGIGYARICQDLEAQQLDSWQEYTLLKINNDIDIEPIFLLKMTCPSTNFVHIMRVPPHVESAREAIRWVNWNTDPEEFLVQT</sequence>
<proteinExistence type="predicted"/>
<dbReference type="Proteomes" id="UP000176944">
    <property type="component" value="Chromosome"/>
</dbReference>
<organism evidence="2">
    <name type="scientific">Moorena producens (strain JHB)</name>
    <dbReference type="NCBI Taxonomy" id="1454205"/>
    <lineage>
        <taxon>Bacteria</taxon>
        <taxon>Bacillati</taxon>
        <taxon>Cyanobacteriota</taxon>
        <taxon>Cyanophyceae</taxon>
        <taxon>Coleofasciculales</taxon>
        <taxon>Coleofasciculaceae</taxon>
        <taxon>Moorena</taxon>
    </lineage>
</organism>
<evidence type="ECO:0000259" key="1">
    <source>
        <dbReference type="Pfam" id="PF20530"/>
    </source>
</evidence>
<dbReference type="Pfam" id="PF20530">
    <property type="entry name" value="DUF6745"/>
    <property type="match status" value="1"/>
</dbReference>
<accession>A0A1D9G3V8</accession>
<name>A0A1D9G3V8_MOOP1</name>
<reference evidence="2" key="2">
    <citation type="submission" date="2022-10" db="EMBL/GenBank/DDBJ databases">
        <authorList>
            <person name="Ngo T.-E."/>
        </authorList>
    </citation>
    <scope>NUCLEOTIDE SEQUENCE</scope>
    <source>
        <strain evidence="2">JHB</strain>
    </source>
</reference>
<dbReference type="EMBL" id="CP017708">
    <property type="protein sequence ID" value="AOY82293.2"/>
    <property type="molecule type" value="Genomic_DNA"/>
</dbReference>
<dbReference type="AlphaFoldDB" id="A0A1D9G3V8"/>
<dbReference type="InterPro" id="IPR046633">
    <property type="entry name" value="DUF6745"/>
</dbReference>